<dbReference type="CDD" id="cd19407">
    <property type="entry name" value="Tar_Tsr_sensor"/>
    <property type="match status" value="1"/>
</dbReference>
<dbReference type="InterPro" id="IPR035440">
    <property type="entry name" value="4HB_MCP_dom_sf"/>
</dbReference>
<dbReference type="Gene3D" id="1.10.287.950">
    <property type="entry name" value="Methyl-accepting chemotaxis protein"/>
    <property type="match status" value="1"/>
</dbReference>
<dbReference type="FunFam" id="1.10.287.950:FF:000001">
    <property type="entry name" value="Methyl-accepting chemotaxis sensory transducer"/>
    <property type="match status" value="1"/>
</dbReference>
<keyword evidence="4" id="KW-0145">Chemotaxis</keyword>
<feature type="domain" description="Methyl-accepting transducer" evidence="14">
    <location>
        <begin position="319"/>
        <end position="548"/>
    </location>
</feature>
<dbReference type="SUPFAM" id="SSF47170">
    <property type="entry name" value="Aspartate receptor, ligand-binding domain"/>
    <property type="match status" value="1"/>
</dbReference>
<dbReference type="GO" id="GO:0006935">
    <property type="term" value="P:chemotaxis"/>
    <property type="evidence" value="ECO:0007669"/>
    <property type="project" value="UniProtKB-KW"/>
</dbReference>
<evidence type="ECO:0000256" key="2">
    <source>
        <dbReference type="ARBA" id="ARBA00022475"/>
    </source>
</evidence>
<gene>
    <name evidence="16" type="ORF">BCL93_101518</name>
</gene>
<evidence type="ECO:0000256" key="13">
    <source>
        <dbReference type="SAM" id="Phobius"/>
    </source>
</evidence>
<comment type="similarity">
    <text evidence="10">Belongs to the methyl-accepting chemotaxis (MCP) protein family.</text>
</comment>
<dbReference type="InterPro" id="IPR004089">
    <property type="entry name" value="MCPsignal_dom"/>
</dbReference>
<dbReference type="OrthoDB" id="2489132at2"/>
<feature type="transmembrane region" description="Helical" evidence="13">
    <location>
        <begin position="57"/>
        <end position="79"/>
    </location>
</feature>
<accession>A0A328XZF3</accession>
<dbReference type="PRINTS" id="PR00260">
    <property type="entry name" value="CHEMTRNSDUCR"/>
</dbReference>
<dbReference type="AlphaFoldDB" id="A0A328XZF3"/>
<evidence type="ECO:0000259" key="14">
    <source>
        <dbReference type="PROSITE" id="PS50111"/>
    </source>
</evidence>
<evidence type="ECO:0000256" key="11">
    <source>
        <dbReference type="PROSITE-ProRule" id="PRU00284"/>
    </source>
</evidence>
<keyword evidence="3" id="KW-0488">Methylation</keyword>
<dbReference type="GO" id="GO:0005886">
    <property type="term" value="C:plasma membrane"/>
    <property type="evidence" value="ECO:0007669"/>
    <property type="project" value="UniProtKB-SubCell"/>
</dbReference>
<sequence length="618" mass="66945">MRIRLMTSGCHTLLINQGTIIKHSFEFRAHGAGALRPITQQGIDNSMRYFDNMTVKLSGSLVLIAFTLMLLVSAGLGLFANHYSRQAFGTLNQINVEQAQALNHAYVDMLRARVELNRAAQLVRKPSFDRPGPVIERAEGLMSSAEKAFQDFLAIPPQPSQTDTIGTLKNHFQSLLNTGLSLQLMVLKENDVGAYDSGQSRVSDMSEAFMESADAFFAASQESGNGLAAQFDRMGTWMNTAMGGAVAITLLLVLVTVWGVTVNVIRPLRRLIGHFRHMAGGDLSQPIEAKGNNEIGQLYSELSRMQQSLANTVGRVRESSATILDSAQRTSEGNQELSSRTQQQASSLEQTAASLDELTATVAHNADNSRQAAKLADDASSKARAGGEVISNFVDTMSEINDRSTQIHDIIALIDNIAFQTNLLALNASVEAARAGEHGRGFAVVANEVRSLASRSANAANDVRRLIDDSRQSLERGNTLSTEASQGMETVIAAVGQVNDLMEQIAQASDEQHRGIEQLNQAMNQMETVTQHNAQLVEQASKGAMSLEDEAEQMRRFAARFTTSMNMKVGETSPSSGAGLKPPTAHIETEHDWMPRVVADEASQASGADTQRDTALLQ</sequence>
<evidence type="ECO:0000256" key="8">
    <source>
        <dbReference type="ARBA" id="ARBA00023136"/>
    </source>
</evidence>
<feature type="domain" description="HAMP" evidence="15">
    <location>
        <begin position="262"/>
        <end position="314"/>
    </location>
</feature>
<dbReference type="Gene3D" id="1.20.120.30">
    <property type="entry name" value="Aspartate receptor, ligand-binding domain"/>
    <property type="match status" value="1"/>
</dbReference>
<dbReference type="EMBL" id="QLSX01000001">
    <property type="protein sequence ID" value="RAR64692.1"/>
    <property type="molecule type" value="Genomic_DNA"/>
</dbReference>
<evidence type="ECO:0000313" key="16">
    <source>
        <dbReference type="EMBL" id="RAR64692.1"/>
    </source>
</evidence>
<dbReference type="InterPro" id="IPR004090">
    <property type="entry name" value="Chemotax_Me-accpt_rcpt"/>
</dbReference>
<evidence type="ECO:0000256" key="10">
    <source>
        <dbReference type="ARBA" id="ARBA00029447"/>
    </source>
</evidence>
<evidence type="ECO:0000256" key="1">
    <source>
        <dbReference type="ARBA" id="ARBA00004429"/>
    </source>
</evidence>
<keyword evidence="9 11" id="KW-0807">Transducer</keyword>
<dbReference type="SUPFAM" id="SSF58104">
    <property type="entry name" value="Methyl-accepting chemotaxis protein (MCP) signaling domain"/>
    <property type="match status" value="1"/>
</dbReference>
<evidence type="ECO:0000256" key="7">
    <source>
        <dbReference type="ARBA" id="ARBA00022989"/>
    </source>
</evidence>
<dbReference type="InterPro" id="IPR003122">
    <property type="entry name" value="Tar_rcpt_lig-bd"/>
</dbReference>
<dbReference type="CDD" id="cd06225">
    <property type="entry name" value="HAMP"/>
    <property type="match status" value="1"/>
</dbReference>
<dbReference type="PROSITE" id="PS50111">
    <property type="entry name" value="CHEMOTAXIS_TRANSDUC_2"/>
    <property type="match status" value="1"/>
</dbReference>
<dbReference type="InterPro" id="IPR051310">
    <property type="entry name" value="MCP_chemotaxis"/>
</dbReference>
<dbReference type="InterPro" id="IPR003660">
    <property type="entry name" value="HAMP_dom"/>
</dbReference>
<dbReference type="PANTHER" id="PTHR43531:SF14">
    <property type="entry name" value="METHYL-ACCEPTING CHEMOTAXIS PROTEIN I-RELATED"/>
    <property type="match status" value="1"/>
</dbReference>
<dbReference type="GO" id="GO:0007165">
    <property type="term" value="P:signal transduction"/>
    <property type="evidence" value="ECO:0007669"/>
    <property type="project" value="UniProtKB-KW"/>
</dbReference>
<dbReference type="Proteomes" id="UP000249700">
    <property type="component" value="Unassembled WGS sequence"/>
</dbReference>
<keyword evidence="2" id="KW-1003">Cell membrane</keyword>
<dbReference type="GO" id="GO:0004888">
    <property type="term" value="F:transmembrane signaling receptor activity"/>
    <property type="evidence" value="ECO:0007669"/>
    <property type="project" value="InterPro"/>
</dbReference>
<organism evidence="16 17">
    <name type="scientific">Onishia taeanensis</name>
    <dbReference type="NCBI Taxonomy" id="284577"/>
    <lineage>
        <taxon>Bacteria</taxon>
        <taxon>Pseudomonadati</taxon>
        <taxon>Pseudomonadota</taxon>
        <taxon>Gammaproteobacteria</taxon>
        <taxon>Oceanospirillales</taxon>
        <taxon>Halomonadaceae</taxon>
        <taxon>Onishia</taxon>
    </lineage>
</organism>
<comment type="caution">
    <text evidence="16">The sequence shown here is derived from an EMBL/GenBank/DDBJ whole genome shotgun (WGS) entry which is preliminary data.</text>
</comment>
<evidence type="ECO:0000313" key="17">
    <source>
        <dbReference type="Proteomes" id="UP000249700"/>
    </source>
</evidence>
<proteinExistence type="inferred from homology"/>
<feature type="region of interest" description="Disordered" evidence="12">
    <location>
        <begin position="598"/>
        <end position="618"/>
    </location>
</feature>
<evidence type="ECO:0000256" key="5">
    <source>
        <dbReference type="ARBA" id="ARBA00022519"/>
    </source>
</evidence>
<dbReference type="SMART" id="SM00304">
    <property type="entry name" value="HAMP"/>
    <property type="match status" value="1"/>
</dbReference>
<dbReference type="CDD" id="cd11386">
    <property type="entry name" value="MCP_signal"/>
    <property type="match status" value="1"/>
</dbReference>
<dbReference type="PANTHER" id="PTHR43531">
    <property type="entry name" value="PROTEIN ICFG"/>
    <property type="match status" value="1"/>
</dbReference>
<evidence type="ECO:0000259" key="15">
    <source>
        <dbReference type="PROSITE" id="PS50885"/>
    </source>
</evidence>
<keyword evidence="5" id="KW-0997">Cell inner membrane</keyword>
<reference evidence="16 17" key="1">
    <citation type="submission" date="2018-06" db="EMBL/GenBank/DDBJ databases">
        <title>Comparative analysis of microorganisms from saline springs in Andes Mountain Range, Colombia.</title>
        <authorList>
            <person name="Rubin E."/>
        </authorList>
    </citation>
    <scope>NUCLEOTIDE SEQUENCE [LARGE SCALE GENOMIC DNA]</scope>
    <source>
        <strain evidence="16 17">USBA-857</strain>
    </source>
</reference>
<dbReference type="Pfam" id="PF00672">
    <property type="entry name" value="HAMP"/>
    <property type="match status" value="1"/>
</dbReference>
<evidence type="ECO:0000256" key="6">
    <source>
        <dbReference type="ARBA" id="ARBA00022692"/>
    </source>
</evidence>
<evidence type="ECO:0000256" key="4">
    <source>
        <dbReference type="ARBA" id="ARBA00022500"/>
    </source>
</evidence>
<keyword evidence="8 13" id="KW-0472">Membrane</keyword>
<evidence type="ECO:0000256" key="3">
    <source>
        <dbReference type="ARBA" id="ARBA00022481"/>
    </source>
</evidence>
<dbReference type="SMART" id="SM00283">
    <property type="entry name" value="MA"/>
    <property type="match status" value="1"/>
</dbReference>
<dbReference type="Pfam" id="PF02203">
    <property type="entry name" value="TarH"/>
    <property type="match status" value="1"/>
</dbReference>
<dbReference type="PROSITE" id="PS50885">
    <property type="entry name" value="HAMP"/>
    <property type="match status" value="1"/>
</dbReference>
<evidence type="ECO:0000256" key="12">
    <source>
        <dbReference type="SAM" id="MobiDB-lite"/>
    </source>
</evidence>
<evidence type="ECO:0000256" key="9">
    <source>
        <dbReference type="ARBA" id="ARBA00023224"/>
    </source>
</evidence>
<keyword evidence="6 13" id="KW-0812">Transmembrane</keyword>
<name>A0A328XZF3_9GAMM</name>
<feature type="region of interest" description="Disordered" evidence="12">
    <location>
        <begin position="325"/>
        <end position="345"/>
    </location>
</feature>
<dbReference type="Pfam" id="PF00015">
    <property type="entry name" value="MCPsignal"/>
    <property type="match status" value="1"/>
</dbReference>
<keyword evidence="7 13" id="KW-1133">Transmembrane helix</keyword>
<feature type="transmembrane region" description="Helical" evidence="13">
    <location>
        <begin position="241"/>
        <end position="260"/>
    </location>
</feature>
<comment type="subcellular location">
    <subcellularLocation>
        <location evidence="1">Cell inner membrane</location>
        <topology evidence="1">Multi-pass membrane protein</topology>
    </subcellularLocation>
</comment>
<protein>
    <submittedName>
        <fullName evidence="16">Methyl-accepting chemotaxis sensory transducer with TarH sensor</fullName>
    </submittedName>
</protein>